<sequence length="143" mass="14686">MEHGDVNSIRQAVGLWHEKLLSLPSTQGALLHGPRDAPLPEERGAAVALAAEQLAVCLEDKRIPDALIDDLLGICETFSALCGVALPTSPAGVAGPRVGTGPLNPAKLKLLKAATGLPVHTTSIGRRASARYCVRLGDAVGGG</sequence>
<comment type="caution">
    <text evidence="1">The sequence shown here is derived from an EMBL/GenBank/DDBJ whole genome shotgun (WGS) entry which is preliminary data.</text>
</comment>
<evidence type="ECO:0000313" key="1">
    <source>
        <dbReference type="EMBL" id="GLC52663.1"/>
    </source>
</evidence>
<protein>
    <submittedName>
        <fullName evidence="1">Uncharacterized protein</fullName>
    </submittedName>
</protein>
<evidence type="ECO:0000313" key="2">
    <source>
        <dbReference type="Proteomes" id="UP001165080"/>
    </source>
</evidence>
<accession>A0A9W6F0Z4</accession>
<reference evidence="1 2" key="1">
    <citation type="journal article" date="2023" name="Commun. Biol.">
        <title>Reorganization of the ancestral sex-determining regions during the evolution of trioecy in Pleodorina starrii.</title>
        <authorList>
            <person name="Takahashi K."/>
            <person name="Suzuki S."/>
            <person name="Kawai-Toyooka H."/>
            <person name="Yamamoto K."/>
            <person name="Hamaji T."/>
            <person name="Ootsuki R."/>
            <person name="Yamaguchi H."/>
            <person name="Kawachi M."/>
            <person name="Higashiyama T."/>
            <person name="Nozaki H."/>
        </authorList>
    </citation>
    <scope>NUCLEOTIDE SEQUENCE [LARGE SCALE GENOMIC DNA]</scope>
    <source>
        <strain evidence="1 2">NIES-4479</strain>
    </source>
</reference>
<dbReference type="Proteomes" id="UP001165080">
    <property type="component" value="Unassembled WGS sequence"/>
</dbReference>
<keyword evidence="2" id="KW-1185">Reference proteome</keyword>
<name>A0A9W6F0Z4_9CHLO</name>
<gene>
    <name evidence="1" type="primary">PLESTBF000330</name>
    <name evidence="1" type="ORF">PLESTB_000654800</name>
</gene>
<dbReference type="AlphaFoldDB" id="A0A9W6F0Z4"/>
<organism evidence="1 2">
    <name type="scientific">Pleodorina starrii</name>
    <dbReference type="NCBI Taxonomy" id="330485"/>
    <lineage>
        <taxon>Eukaryota</taxon>
        <taxon>Viridiplantae</taxon>
        <taxon>Chlorophyta</taxon>
        <taxon>core chlorophytes</taxon>
        <taxon>Chlorophyceae</taxon>
        <taxon>CS clade</taxon>
        <taxon>Chlamydomonadales</taxon>
        <taxon>Volvocaceae</taxon>
        <taxon>Pleodorina</taxon>
    </lineage>
</organism>
<proteinExistence type="predicted"/>
<dbReference type="EMBL" id="BRXU01000006">
    <property type="protein sequence ID" value="GLC52663.1"/>
    <property type="molecule type" value="Genomic_DNA"/>
</dbReference>